<dbReference type="InterPro" id="IPR058792">
    <property type="entry name" value="Beta-barrel_RND_2"/>
</dbReference>
<dbReference type="STRING" id="1774969.AUC69_04920"/>
<dbReference type="InterPro" id="IPR058647">
    <property type="entry name" value="BSH_CzcB-like"/>
</dbReference>
<evidence type="ECO:0000256" key="2">
    <source>
        <dbReference type="SAM" id="Coils"/>
    </source>
</evidence>
<feature type="domain" description="CusB-like beta-barrel" evidence="3">
    <location>
        <begin position="174"/>
        <end position="245"/>
    </location>
</feature>
<evidence type="ECO:0000256" key="1">
    <source>
        <dbReference type="ARBA" id="ARBA00009477"/>
    </source>
</evidence>
<sequence>METDVVREAPVIRKLELSGTVTSPHAAQISTSVEGLVSAVHFDNGAEVKRGDLLLELDSELEEAAHAQAEARAAQAAAEVKDAERRLRIAESLAKRNYGPQNAVEAGQAEVEIDGATYDSFMAEQKRHAAILARHKLPAPFDGVISKRMVEVGQWVEPGTPVFELVAMRAFRIDVPVPQDYYARLREGASVSVALDSLPGEVVPAKIGALIPVSDPDARTFTLRVLPQRDDIPIMPGMSARVMINLDTGKRDLVVSRDA</sequence>
<gene>
    <name evidence="5" type="ORF">AUC69_04920</name>
</gene>
<keyword evidence="6" id="KW-1185">Reference proteome</keyword>
<dbReference type="Gene3D" id="2.40.50.100">
    <property type="match status" value="2"/>
</dbReference>
<comment type="similarity">
    <text evidence="1">Belongs to the membrane fusion protein (MFP) (TC 8.A.1) family.</text>
</comment>
<feature type="domain" description="CzcB-like barrel-sandwich hybrid" evidence="4">
    <location>
        <begin position="27"/>
        <end position="165"/>
    </location>
</feature>
<organism evidence="5 6">
    <name type="scientific">Methyloceanibacter superfactus</name>
    <dbReference type="NCBI Taxonomy" id="1774969"/>
    <lineage>
        <taxon>Bacteria</taxon>
        <taxon>Pseudomonadati</taxon>
        <taxon>Pseudomonadota</taxon>
        <taxon>Alphaproteobacteria</taxon>
        <taxon>Hyphomicrobiales</taxon>
        <taxon>Hyphomicrobiaceae</taxon>
        <taxon>Methyloceanibacter</taxon>
    </lineage>
</organism>
<dbReference type="PANTHER" id="PTHR30469">
    <property type="entry name" value="MULTIDRUG RESISTANCE PROTEIN MDTA"/>
    <property type="match status" value="1"/>
</dbReference>
<dbReference type="Pfam" id="PF25973">
    <property type="entry name" value="BSH_CzcB"/>
    <property type="match status" value="1"/>
</dbReference>
<evidence type="ECO:0000313" key="5">
    <source>
        <dbReference type="EMBL" id="ODS01623.1"/>
    </source>
</evidence>
<protein>
    <submittedName>
        <fullName evidence="5">Uncharacterized protein</fullName>
    </submittedName>
</protein>
<dbReference type="NCBIfam" id="TIGR01730">
    <property type="entry name" value="RND_mfp"/>
    <property type="match status" value="1"/>
</dbReference>
<dbReference type="EMBL" id="LPWF01000004">
    <property type="protein sequence ID" value="ODS01623.1"/>
    <property type="molecule type" value="Genomic_DNA"/>
</dbReference>
<accession>A0A1E3W743</accession>
<feature type="coiled-coil region" evidence="2">
    <location>
        <begin position="57"/>
        <end position="93"/>
    </location>
</feature>
<dbReference type="GO" id="GO:0015562">
    <property type="term" value="F:efflux transmembrane transporter activity"/>
    <property type="evidence" value="ECO:0007669"/>
    <property type="project" value="TreeGrafter"/>
</dbReference>
<proteinExistence type="inferred from homology"/>
<name>A0A1E3W743_9HYPH</name>
<dbReference type="SUPFAM" id="SSF111369">
    <property type="entry name" value="HlyD-like secretion proteins"/>
    <property type="match status" value="1"/>
</dbReference>
<dbReference type="InterPro" id="IPR006143">
    <property type="entry name" value="RND_pump_MFP"/>
</dbReference>
<comment type="caution">
    <text evidence="5">The sequence shown here is derived from an EMBL/GenBank/DDBJ whole genome shotgun (WGS) entry which is preliminary data.</text>
</comment>
<dbReference type="AlphaFoldDB" id="A0A1E3W743"/>
<dbReference type="PANTHER" id="PTHR30469:SF15">
    <property type="entry name" value="HLYD FAMILY OF SECRETION PROTEINS"/>
    <property type="match status" value="1"/>
</dbReference>
<keyword evidence="2" id="KW-0175">Coiled coil</keyword>
<dbReference type="Pfam" id="PF25954">
    <property type="entry name" value="Beta-barrel_RND_2"/>
    <property type="match status" value="1"/>
</dbReference>
<dbReference type="Gene3D" id="2.40.30.170">
    <property type="match status" value="1"/>
</dbReference>
<evidence type="ECO:0000259" key="4">
    <source>
        <dbReference type="Pfam" id="PF25973"/>
    </source>
</evidence>
<evidence type="ECO:0000259" key="3">
    <source>
        <dbReference type="Pfam" id="PF25954"/>
    </source>
</evidence>
<evidence type="ECO:0000313" key="6">
    <source>
        <dbReference type="Proteomes" id="UP000094472"/>
    </source>
</evidence>
<dbReference type="GO" id="GO:1990281">
    <property type="term" value="C:efflux pump complex"/>
    <property type="evidence" value="ECO:0007669"/>
    <property type="project" value="TreeGrafter"/>
</dbReference>
<dbReference type="Proteomes" id="UP000094472">
    <property type="component" value="Unassembled WGS sequence"/>
</dbReference>
<reference evidence="5 6" key="1">
    <citation type="journal article" date="2016" name="Environ. Microbiol.">
        <title>New Methyloceanibacter diversity from North Sea sediments includes methanotroph containing solely the soluble methane monooxygenase.</title>
        <authorList>
            <person name="Vekeman B."/>
            <person name="Kerckhof F.M."/>
            <person name="Cremers G."/>
            <person name="de Vos P."/>
            <person name="Vandamme P."/>
            <person name="Boon N."/>
            <person name="Op den Camp H.J."/>
            <person name="Heylen K."/>
        </authorList>
    </citation>
    <scope>NUCLEOTIDE SEQUENCE [LARGE SCALE GENOMIC DNA]</scope>
    <source>
        <strain evidence="5 6">R-67175</strain>
    </source>
</reference>